<dbReference type="PROSITE" id="PS50886">
    <property type="entry name" value="TRBD"/>
    <property type="match status" value="1"/>
</dbReference>
<dbReference type="FunFam" id="2.40.50.140:FF:000042">
    <property type="entry name" value="Methionine--tRNA ligase"/>
    <property type="match status" value="1"/>
</dbReference>
<evidence type="ECO:0000256" key="3">
    <source>
        <dbReference type="ARBA" id="ARBA00011738"/>
    </source>
</evidence>
<evidence type="ECO:0000256" key="12">
    <source>
        <dbReference type="ARBA" id="ARBA00022917"/>
    </source>
</evidence>
<evidence type="ECO:0000313" key="19">
    <source>
        <dbReference type="Proteomes" id="UP000054874"/>
    </source>
</evidence>
<evidence type="ECO:0000256" key="6">
    <source>
        <dbReference type="ARBA" id="ARBA00022490"/>
    </source>
</evidence>
<keyword evidence="11 16" id="KW-0694">RNA-binding</keyword>
<evidence type="ECO:0000256" key="14">
    <source>
        <dbReference type="ARBA" id="ARBA00030904"/>
    </source>
</evidence>
<gene>
    <name evidence="18" type="ORF">ASU35_03565</name>
</gene>
<dbReference type="SUPFAM" id="SSF50249">
    <property type="entry name" value="Nucleic acid-binding proteins"/>
    <property type="match status" value="1"/>
</dbReference>
<keyword evidence="13" id="KW-0030">Aminoacyl-tRNA synthetase</keyword>
<dbReference type="EC" id="6.1.1.10" evidence="4"/>
<evidence type="ECO:0000256" key="10">
    <source>
        <dbReference type="ARBA" id="ARBA00022840"/>
    </source>
</evidence>
<dbReference type="InterPro" id="IPR002547">
    <property type="entry name" value="tRNA-bd_dom"/>
</dbReference>
<dbReference type="Proteomes" id="UP000054874">
    <property type="component" value="Unassembled WGS sequence"/>
</dbReference>
<keyword evidence="19" id="KW-1185">Reference proteome</keyword>
<comment type="subcellular location">
    <subcellularLocation>
        <location evidence="2">Cytoplasm</location>
    </subcellularLocation>
</comment>
<comment type="catalytic activity">
    <reaction evidence="15">
        <text>tRNA(Met) + L-methionine + ATP = L-methionyl-tRNA(Met) + AMP + diphosphate</text>
        <dbReference type="Rhea" id="RHEA:13481"/>
        <dbReference type="Rhea" id="RHEA-COMP:9667"/>
        <dbReference type="Rhea" id="RHEA-COMP:9698"/>
        <dbReference type="ChEBI" id="CHEBI:30616"/>
        <dbReference type="ChEBI" id="CHEBI:33019"/>
        <dbReference type="ChEBI" id="CHEBI:57844"/>
        <dbReference type="ChEBI" id="CHEBI:78442"/>
        <dbReference type="ChEBI" id="CHEBI:78530"/>
        <dbReference type="ChEBI" id="CHEBI:456215"/>
        <dbReference type="EC" id="6.1.1.10"/>
    </reaction>
</comment>
<evidence type="ECO:0000259" key="17">
    <source>
        <dbReference type="PROSITE" id="PS50886"/>
    </source>
</evidence>
<evidence type="ECO:0000256" key="5">
    <source>
        <dbReference type="ARBA" id="ARBA00018753"/>
    </source>
</evidence>
<dbReference type="Gene3D" id="2.40.50.140">
    <property type="entry name" value="Nucleic acid-binding proteins"/>
    <property type="match status" value="1"/>
</dbReference>
<dbReference type="OrthoDB" id="360573at2"/>
<dbReference type="GO" id="GO:0006412">
    <property type="term" value="P:translation"/>
    <property type="evidence" value="ECO:0007669"/>
    <property type="project" value="UniProtKB-KW"/>
</dbReference>
<sequence>MAKDIIKFDDFDKLEFKLGVIVDCKLHPDADRLLIFQVDVGEEEPRQIVSSIAEFYKPEEVIGKRVVVVTNLKKAKFRGVESNGMLMCASLEDDEDVELLTITKDFPGGTLVD</sequence>
<proteinExistence type="predicted"/>
<dbReference type="PANTHER" id="PTHR11586:SF37">
    <property type="entry name" value="TRNA-BINDING DOMAIN-CONTAINING PROTEIN"/>
    <property type="match status" value="1"/>
</dbReference>
<dbReference type="GO" id="GO:0000049">
    <property type="term" value="F:tRNA binding"/>
    <property type="evidence" value="ECO:0007669"/>
    <property type="project" value="UniProtKB-UniRule"/>
</dbReference>
<dbReference type="GO" id="GO:0005737">
    <property type="term" value="C:cytoplasm"/>
    <property type="evidence" value="ECO:0007669"/>
    <property type="project" value="UniProtKB-SubCell"/>
</dbReference>
<evidence type="ECO:0000256" key="2">
    <source>
        <dbReference type="ARBA" id="ARBA00004496"/>
    </source>
</evidence>
<dbReference type="GO" id="GO:0005524">
    <property type="term" value="F:ATP binding"/>
    <property type="evidence" value="ECO:0007669"/>
    <property type="project" value="UniProtKB-KW"/>
</dbReference>
<dbReference type="RefSeq" id="WP_058353715.1">
    <property type="nucleotide sequence ID" value="NZ_CABMMD010000186.1"/>
</dbReference>
<dbReference type="Pfam" id="PF01588">
    <property type="entry name" value="tRNA_bind"/>
    <property type="match status" value="1"/>
</dbReference>
<name>A0A0V8QCB2_9FIRM</name>
<dbReference type="STRING" id="290052.ASU35_03565"/>
<dbReference type="PANTHER" id="PTHR11586">
    <property type="entry name" value="TRNA-AMINOACYLATION COFACTOR ARC1 FAMILY MEMBER"/>
    <property type="match status" value="1"/>
</dbReference>
<comment type="subunit">
    <text evidence="3">Homodimer.</text>
</comment>
<evidence type="ECO:0000256" key="9">
    <source>
        <dbReference type="ARBA" id="ARBA00022741"/>
    </source>
</evidence>
<accession>A0A0V8QCB2</accession>
<comment type="function">
    <text evidence="1">Is required not only for elongation of protein synthesis but also for the initiation of all mRNA translation through initiator tRNA(fMet) aminoacylation.</text>
</comment>
<comment type="caution">
    <text evidence="18">The sequence shown here is derived from an EMBL/GenBank/DDBJ whole genome shotgun (WGS) entry which is preliminary data.</text>
</comment>
<dbReference type="InterPro" id="IPR012340">
    <property type="entry name" value="NA-bd_OB-fold"/>
</dbReference>
<evidence type="ECO:0000256" key="11">
    <source>
        <dbReference type="ARBA" id="ARBA00022884"/>
    </source>
</evidence>
<dbReference type="EMBL" id="LNAM01000186">
    <property type="protein sequence ID" value="KSV58122.1"/>
    <property type="molecule type" value="Genomic_DNA"/>
</dbReference>
<keyword evidence="12" id="KW-0648">Protein biosynthesis</keyword>
<organism evidence="18 19">
    <name type="scientific">Acetivibrio ethanolgignens</name>
    <dbReference type="NCBI Taxonomy" id="290052"/>
    <lineage>
        <taxon>Bacteria</taxon>
        <taxon>Bacillati</taxon>
        <taxon>Bacillota</taxon>
        <taxon>Clostridia</taxon>
        <taxon>Eubacteriales</taxon>
        <taxon>Oscillospiraceae</taxon>
        <taxon>Acetivibrio</taxon>
    </lineage>
</organism>
<protein>
    <recommendedName>
        <fullName evidence="5">Methionine--tRNA ligase</fullName>
        <ecNumber evidence="4">6.1.1.10</ecNumber>
    </recommendedName>
    <alternativeName>
        <fullName evidence="14">Methionyl-tRNA synthetase</fullName>
    </alternativeName>
</protein>
<reference evidence="18 19" key="1">
    <citation type="submission" date="2015-11" db="EMBL/GenBank/DDBJ databases">
        <title>Butyribacter intestini gen. nov., sp. nov., a butyric acid-producing bacterium of the family Lachnospiraceae isolated from the human faeces.</title>
        <authorList>
            <person name="Zou Y."/>
            <person name="Xue W."/>
            <person name="Luo G."/>
            <person name="Lv M."/>
        </authorList>
    </citation>
    <scope>NUCLEOTIDE SEQUENCE [LARGE SCALE GENOMIC DNA]</scope>
    <source>
        <strain evidence="18 19">ACET-33324</strain>
    </source>
</reference>
<evidence type="ECO:0000313" key="18">
    <source>
        <dbReference type="EMBL" id="KSV58122.1"/>
    </source>
</evidence>
<keyword evidence="6" id="KW-0963">Cytoplasm</keyword>
<evidence type="ECO:0000256" key="13">
    <source>
        <dbReference type="ARBA" id="ARBA00023146"/>
    </source>
</evidence>
<keyword evidence="8" id="KW-0436">Ligase</keyword>
<dbReference type="GO" id="GO:0004825">
    <property type="term" value="F:methionine-tRNA ligase activity"/>
    <property type="evidence" value="ECO:0007669"/>
    <property type="project" value="UniProtKB-EC"/>
</dbReference>
<evidence type="ECO:0000256" key="15">
    <source>
        <dbReference type="ARBA" id="ARBA00047364"/>
    </source>
</evidence>
<keyword evidence="7 16" id="KW-0820">tRNA-binding</keyword>
<evidence type="ECO:0000256" key="4">
    <source>
        <dbReference type="ARBA" id="ARBA00012838"/>
    </source>
</evidence>
<keyword evidence="10" id="KW-0067">ATP-binding</keyword>
<feature type="domain" description="TRNA-binding" evidence="17">
    <location>
        <begin position="10"/>
        <end position="113"/>
    </location>
</feature>
<evidence type="ECO:0000256" key="8">
    <source>
        <dbReference type="ARBA" id="ARBA00022598"/>
    </source>
</evidence>
<evidence type="ECO:0000256" key="7">
    <source>
        <dbReference type="ARBA" id="ARBA00022555"/>
    </source>
</evidence>
<dbReference type="InterPro" id="IPR051270">
    <property type="entry name" value="Tyrosine-tRNA_ligase_regulator"/>
</dbReference>
<evidence type="ECO:0000256" key="16">
    <source>
        <dbReference type="PROSITE-ProRule" id="PRU00209"/>
    </source>
</evidence>
<keyword evidence="9" id="KW-0547">Nucleotide-binding</keyword>
<evidence type="ECO:0000256" key="1">
    <source>
        <dbReference type="ARBA" id="ARBA00003314"/>
    </source>
</evidence>
<dbReference type="AlphaFoldDB" id="A0A0V8QCB2"/>